<keyword evidence="7 8" id="KW-0407">Ion channel</keyword>
<feature type="transmembrane region" description="Helical" evidence="9">
    <location>
        <begin position="395"/>
        <end position="419"/>
    </location>
</feature>
<evidence type="ECO:0000313" key="11">
    <source>
        <dbReference type="EMBL" id="KAL3385391.1"/>
    </source>
</evidence>
<feature type="domain" description="Potassium channel" evidence="10">
    <location>
        <begin position="213"/>
        <end position="269"/>
    </location>
</feature>
<feature type="domain" description="Potassium channel" evidence="10">
    <location>
        <begin position="375"/>
        <end position="454"/>
    </location>
</feature>
<comment type="subcellular location">
    <subcellularLocation>
        <location evidence="1">Membrane</location>
        <topology evidence="1">Multi-pass membrane protein</topology>
    </subcellularLocation>
</comment>
<feature type="transmembrane region" description="Helical" evidence="9">
    <location>
        <begin position="217"/>
        <end position="236"/>
    </location>
</feature>
<evidence type="ECO:0000313" key="12">
    <source>
        <dbReference type="Proteomes" id="UP001627154"/>
    </source>
</evidence>
<dbReference type="PRINTS" id="PR01333">
    <property type="entry name" value="2POREKCHANEL"/>
</dbReference>
<keyword evidence="2 8" id="KW-0813">Transport</keyword>
<evidence type="ECO:0000256" key="6">
    <source>
        <dbReference type="ARBA" id="ARBA00023136"/>
    </source>
</evidence>
<keyword evidence="12" id="KW-1185">Reference proteome</keyword>
<reference evidence="11 12" key="1">
    <citation type="journal article" date="2024" name="bioRxiv">
        <title>A reference genome for Trichogramma kaykai: A tiny desert-dwelling parasitoid wasp with competing sex-ratio distorters.</title>
        <authorList>
            <person name="Culotta J."/>
            <person name="Lindsey A.R."/>
        </authorList>
    </citation>
    <scope>NUCLEOTIDE SEQUENCE [LARGE SCALE GENOMIC DNA]</scope>
    <source>
        <strain evidence="11 12">KSX58</strain>
    </source>
</reference>
<dbReference type="InterPro" id="IPR013099">
    <property type="entry name" value="K_chnl_dom"/>
</dbReference>
<feature type="transmembrane region" description="Helical" evidence="9">
    <location>
        <begin position="360"/>
        <end position="383"/>
    </location>
</feature>
<dbReference type="EMBL" id="JBJJXI010000157">
    <property type="protein sequence ID" value="KAL3385391.1"/>
    <property type="molecule type" value="Genomic_DNA"/>
</dbReference>
<dbReference type="Gene3D" id="1.10.287.70">
    <property type="match status" value="1"/>
</dbReference>
<dbReference type="AlphaFoldDB" id="A0ABD2VYN7"/>
<dbReference type="GO" id="GO:0034220">
    <property type="term" value="P:monoatomic ion transmembrane transport"/>
    <property type="evidence" value="ECO:0007669"/>
    <property type="project" value="UniProtKB-KW"/>
</dbReference>
<keyword evidence="6 9" id="KW-0472">Membrane</keyword>
<proteinExistence type="inferred from homology"/>
<dbReference type="GO" id="GO:0016020">
    <property type="term" value="C:membrane"/>
    <property type="evidence" value="ECO:0007669"/>
    <property type="project" value="UniProtKB-SubCell"/>
</dbReference>
<name>A0ABD2VYN7_9HYME</name>
<keyword evidence="4 9" id="KW-1133">Transmembrane helix</keyword>
<keyword evidence="3 8" id="KW-0812">Transmembrane</keyword>
<dbReference type="PANTHER" id="PTHR11003:SF257">
    <property type="entry name" value="POTASSIUM CHANNEL DOMAIN-CONTAINING PROTEIN"/>
    <property type="match status" value="1"/>
</dbReference>
<evidence type="ECO:0000256" key="3">
    <source>
        <dbReference type="ARBA" id="ARBA00022692"/>
    </source>
</evidence>
<feature type="transmembrane region" description="Helical" evidence="9">
    <location>
        <begin position="431"/>
        <end position="452"/>
    </location>
</feature>
<comment type="caution">
    <text evidence="11">The sequence shown here is derived from an EMBL/GenBank/DDBJ whole genome shotgun (WGS) entry which is preliminary data.</text>
</comment>
<sequence length="578" mass="64156">MDKDASGNPRVAGCYRAYEGLKNANNGNTSSLKRPNNVTAGPGIDHVPSCKAVQMQTGQVRCLCFGGAPDKASRHSFLKGFLINLAICALLVLYTLVGSFIFLYLERSEEAPDHQMLAATIPGSGRVNIKNSTWLNRINAARTLTVENLWITTEKLNILYRENWTRLANEELTRFQEQVVRTLTDSLGEQIPPMHAGTSGSSDDVIGEKIVKYEWNFARAFLYSLTVLTTIGYGSIAPRSSVGKLVTMGYAFVGIPLTLIYLSSAGGLLSRCARGVFTRALCCCLCSNCGYCCYDERRMEVSLEKERRMRKRRQQEEQQLQLQEPFYVRANASQYPSSVEIKTSPKDEVLSLSSGDRPNVTILAPISICLGAMFLYIAAGAFTLHKLEGWSFVDASYFCFMSLSTIGFGELVPGSYPILPKKTSQERNATVWFCSCYIMWGMALTAMCFNILHDEIVHRLSHQHDKLSSVAGSARGTIGNNSDPVKSSTISVQDEMSAAHDPYAINSIITEENICLNDPPGMFENEINILKDSFNQVDVTRDCKPILNLEDHLRPVPPPAVYTLPELDEELDEENTEM</sequence>
<evidence type="ECO:0000256" key="9">
    <source>
        <dbReference type="SAM" id="Phobius"/>
    </source>
</evidence>
<accession>A0ABD2VYN7</accession>
<evidence type="ECO:0000256" key="4">
    <source>
        <dbReference type="ARBA" id="ARBA00022989"/>
    </source>
</evidence>
<keyword evidence="5 8" id="KW-0406">Ion transport</keyword>
<dbReference type="PANTHER" id="PTHR11003">
    <property type="entry name" value="POTASSIUM CHANNEL, SUBFAMILY K"/>
    <property type="match status" value="1"/>
</dbReference>
<dbReference type="Proteomes" id="UP001627154">
    <property type="component" value="Unassembled WGS sequence"/>
</dbReference>
<feature type="transmembrane region" description="Helical" evidence="9">
    <location>
        <begin position="81"/>
        <end position="105"/>
    </location>
</feature>
<evidence type="ECO:0000256" key="1">
    <source>
        <dbReference type="ARBA" id="ARBA00004141"/>
    </source>
</evidence>
<feature type="transmembrane region" description="Helical" evidence="9">
    <location>
        <begin position="248"/>
        <end position="269"/>
    </location>
</feature>
<evidence type="ECO:0000256" key="5">
    <source>
        <dbReference type="ARBA" id="ARBA00023065"/>
    </source>
</evidence>
<gene>
    <name evidence="11" type="ORF">TKK_018962</name>
</gene>
<evidence type="ECO:0000256" key="8">
    <source>
        <dbReference type="RuleBase" id="RU003857"/>
    </source>
</evidence>
<evidence type="ECO:0000259" key="10">
    <source>
        <dbReference type="Pfam" id="PF07885"/>
    </source>
</evidence>
<protein>
    <recommendedName>
        <fullName evidence="10">Potassium channel domain-containing protein</fullName>
    </recommendedName>
</protein>
<comment type="similarity">
    <text evidence="8">Belongs to the two pore domain potassium channel (TC 1.A.1.8) family.</text>
</comment>
<evidence type="ECO:0000256" key="7">
    <source>
        <dbReference type="ARBA" id="ARBA00023303"/>
    </source>
</evidence>
<dbReference type="SUPFAM" id="SSF81324">
    <property type="entry name" value="Voltage-gated potassium channels"/>
    <property type="match status" value="2"/>
</dbReference>
<evidence type="ECO:0000256" key="2">
    <source>
        <dbReference type="ARBA" id="ARBA00022448"/>
    </source>
</evidence>
<organism evidence="11 12">
    <name type="scientific">Trichogramma kaykai</name>
    <dbReference type="NCBI Taxonomy" id="54128"/>
    <lineage>
        <taxon>Eukaryota</taxon>
        <taxon>Metazoa</taxon>
        <taxon>Ecdysozoa</taxon>
        <taxon>Arthropoda</taxon>
        <taxon>Hexapoda</taxon>
        <taxon>Insecta</taxon>
        <taxon>Pterygota</taxon>
        <taxon>Neoptera</taxon>
        <taxon>Endopterygota</taxon>
        <taxon>Hymenoptera</taxon>
        <taxon>Apocrita</taxon>
        <taxon>Proctotrupomorpha</taxon>
        <taxon>Chalcidoidea</taxon>
        <taxon>Trichogrammatidae</taxon>
        <taxon>Trichogramma</taxon>
    </lineage>
</organism>
<dbReference type="InterPro" id="IPR003280">
    <property type="entry name" value="2pore_dom_K_chnl"/>
</dbReference>
<dbReference type="Pfam" id="PF07885">
    <property type="entry name" value="Ion_trans_2"/>
    <property type="match status" value="2"/>
</dbReference>